<dbReference type="SUPFAM" id="SSF51735">
    <property type="entry name" value="NAD(P)-binding Rossmann-fold domains"/>
    <property type="match status" value="1"/>
</dbReference>
<proteinExistence type="predicted"/>
<dbReference type="Gene3D" id="3.90.180.10">
    <property type="entry name" value="Medium-chain alcohol dehydrogenases, catalytic domain"/>
    <property type="match status" value="1"/>
</dbReference>
<dbReference type="AlphaFoldDB" id="A0A345XY54"/>
<dbReference type="Pfam" id="PF00107">
    <property type="entry name" value="ADH_zinc_N"/>
    <property type="match status" value="1"/>
</dbReference>
<reference evidence="4 5" key="1">
    <citation type="submission" date="2018-07" db="EMBL/GenBank/DDBJ databases">
        <title>Draft genome of the type strain Streptomyces armeniacus ATCC 15676.</title>
        <authorList>
            <person name="Labana P."/>
            <person name="Gosse J.T."/>
            <person name="Boddy C.N."/>
        </authorList>
    </citation>
    <scope>NUCLEOTIDE SEQUENCE [LARGE SCALE GENOMIC DNA]</scope>
    <source>
        <strain evidence="4 5">ATCC 15676</strain>
    </source>
</reference>
<accession>A0A345XY54</accession>
<dbReference type="InterPro" id="IPR020843">
    <property type="entry name" value="ER"/>
</dbReference>
<dbReference type="RefSeq" id="WP_208883568.1">
    <property type="nucleotide sequence ID" value="NZ_CP031320.1"/>
</dbReference>
<dbReference type="SMART" id="SM00829">
    <property type="entry name" value="PKS_ER"/>
    <property type="match status" value="1"/>
</dbReference>
<dbReference type="PANTHER" id="PTHR48106:SF13">
    <property type="entry name" value="QUINONE OXIDOREDUCTASE-RELATED"/>
    <property type="match status" value="1"/>
</dbReference>
<dbReference type="Gene3D" id="3.40.50.720">
    <property type="entry name" value="NAD(P)-binding Rossmann-like Domain"/>
    <property type="match status" value="1"/>
</dbReference>
<organism evidence="4 5">
    <name type="scientific">Streptomyces armeniacus</name>
    <dbReference type="NCBI Taxonomy" id="83291"/>
    <lineage>
        <taxon>Bacteria</taxon>
        <taxon>Bacillati</taxon>
        <taxon>Actinomycetota</taxon>
        <taxon>Actinomycetes</taxon>
        <taxon>Kitasatosporales</taxon>
        <taxon>Streptomycetaceae</taxon>
        <taxon>Streptomyces</taxon>
    </lineage>
</organism>
<evidence type="ECO:0000313" key="4">
    <source>
        <dbReference type="EMBL" id="AXK36570.1"/>
    </source>
</evidence>
<dbReference type="PANTHER" id="PTHR48106">
    <property type="entry name" value="QUINONE OXIDOREDUCTASE PIG3-RELATED"/>
    <property type="match status" value="1"/>
</dbReference>
<sequence>MRAVVMEEFGGPEVLRLTEVPEPDKRPAHTPLTVSRAGVNFADLHARTDSYLAPVELPYIPGNEVLGTDPDGRRVTALLSGGGYAERAQAHRRLVYPVPDDVDDDQAAGLTLQGCTAWHLLHTVLGIASKERVVVPAAAGGVGSLALQLARSAGARPIALASTEDKRRLALDLGAHAAVDSSITDRLSERIKDAAGGAVEAALEMTGGETHLEILRSLAPRGRMAVYGYAGGDPTPAAGKLLLENSLSVTGFWLPHYYGARTALADSLRELYGLVRSGDLKPLPSLTYKLADAAQAHRDLSARVTQGKLTLIT</sequence>
<name>A0A345XY54_9ACTN</name>
<dbReference type="GO" id="GO:0070402">
    <property type="term" value="F:NADPH binding"/>
    <property type="evidence" value="ECO:0007669"/>
    <property type="project" value="TreeGrafter"/>
</dbReference>
<gene>
    <name evidence="4" type="ORF">DVA86_32335</name>
</gene>
<dbReference type="GO" id="GO:0005829">
    <property type="term" value="C:cytosol"/>
    <property type="evidence" value="ECO:0007669"/>
    <property type="project" value="TreeGrafter"/>
</dbReference>
<dbReference type="SUPFAM" id="SSF50129">
    <property type="entry name" value="GroES-like"/>
    <property type="match status" value="1"/>
</dbReference>
<dbReference type="Proteomes" id="UP000254425">
    <property type="component" value="Chromosome"/>
</dbReference>
<dbReference type="InterPro" id="IPR036291">
    <property type="entry name" value="NAD(P)-bd_dom_sf"/>
</dbReference>
<evidence type="ECO:0000256" key="2">
    <source>
        <dbReference type="ARBA" id="ARBA00023002"/>
    </source>
</evidence>
<keyword evidence="2" id="KW-0560">Oxidoreductase</keyword>
<evidence type="ECO:0000313" key="5">
    <source>
        <dbReference type="Proteomes" id="UP000254425"/>
    </source>
</evidence>
<dbReference type="GO" id="GO:0035925">
    <property type="term" value="F:mRNA 3'-UTR AU-rich region binding"/>
    <property type="evidence" value="ECO:0007669"/>
    <property type="project" value="TreeGrafter"/>
</dbReference>
<evidence type="ECO:0000256" key="1">
    <source>
        <dbReference type="ARBA" id="ARBA00022857"/>
    </source>
</evidence>
<evidence type="ECO:0000259" key="3">
    <source>
        <dbReference type="SMART" id="SM00829"/>
    </source>
</evidence>
<dbReference type="EMBL" id="CP031320">
    <property type="protein sequence ID" value="AXK36570.1"/>
    <property type="molecule type" value="Genomic_DNA"/>
</dbReference>
<protein>
    <submittedName>
        <fullName evidence="4">NADPH:quinone oxidoreductase family protein</fullName>
    </submittedName>
</protein>
<dbReference type="InterPro" id="IPR011032">
    <property type="entry name" value="GroES-like_sf"/>
</dbReference>
<keyword evidence="1" id="KW-0521">NADP</keyword>
<dbReference type="KEGG" id="sarm:DVA86_32335"/>
<dbReference type="GO" id="GO:0003960">
    <property type="term" value="F:quinone reductase (NADPH) activity"/>
    <property type="evidence" value="ECO:0007669"/>
    <property type="project" value="TreeGrafter"/>
</dbReference>
<feature type="domain" description="Enoyl reductase (ER)" evidence="3">
    <location>
        <begin position="10"/>
        <end position="311"/>
    </location>
</feature>
<dbReference type="InterPro" id="IPR013149">
    <property type="entry name" value="ADH-like_C"/>
</dbReference>
<keyword evidence="5" id="KW-1185">Reference proteome</keyword>